<dbReference type="Proteomes" id="UP000279600">
    <property type="component" value="Chromosome"/>
</dbReference>
<dbReference type="InterPro" id="IPR036271">
    <property type="entry name" value="Tet_transcr_reg_TetR-rel_C_sf"/>
</dbReference>
<dbReference type="SUPFAM" id="SSF46689">
    <property type="entry name" value="Homeodomain-like"/>
    <property type="match status" value="1"/>
</dbReference>
<evidence type="ECO:0000256" key="1">
    <source>
        <dbReference type="ARBA" id="ARBA00023125"/>
    </source>
</evidence>
<dbReference type="AlphaFoldDB" id="A0A3S9N0Q3"/>
<dbReference type="PROSITE" id="PS50977">
    <property type="entry name" value="HTH_TETR_2"/>
    <property type="match status" value="1"/>
</dbReference>
<dbReference type="Pfam" id="PF00440">
    <property type="entry name" value="TetR_N"/>
    <property type="match status" value="1"/>
</dbReference>
<name>A0A3S9N0Q3_9FLAO</name>
<proteinExistence type="predicted"/>
<reference evidence="4 5" key="1">
    <citation type="submission" date="2018-12" db="EMBL/GenBank/DDBJ databases">
        <title>Complete genome of Nonlabens sp. MJ115.</title>
        <authorList>
            <person name="Choi H.S."/>
            <person name="Jung J."/>
        </authorList>
    </citation>
    <scope>NUCLEOTIDE SEQUENCE [LARGE SCALE GENOMIC DNA]</scope>
    <source>
        <strain evidence="4 5">MJ115</strain>
    </source>
</reference>
<dbReference type="PRINTS" id="PR00455">
    <property type="entry name" value="HTHTETR"/>
</dbReference>
<sequence>MRELAQSYFKKDTFASYLYHVTHRQKQIFKTAAVLFKERGYSAVTMRDVAAAMNIKAASLYNHISGKHEILASLVLEVAHKFSSGMHAVRLDGDSAFAKAEKLIDLHIQIAVDHTNALAVLNTDWMHLEGKTYEEYIALRKKYEQDFKEILEQGIASSEFKKMNVDTMLFNLLSTLRSIYLWIPKKSTTQVADLKNELPVILLTGISN</sequence>
<dbReference type="PANTHER" id="PTHR43479:SF11">
    <property type="entry name" value="ACREF_ENVCD OPERON REPRESSOR-RELATED"/>
    <property type="match status" value="1"/>
</dbReference>
<evidence type="ECO:0000259" key="3">
    <source>
        <dbReference type="PROSITE" id="PS50977"/>
    </source>
</evidence>
<evidence type="ECO:0000313" key="4">
    <source>
        <dbReference type="EMBL" id="AZQ45071.1"/>
    </source>
</evidence>
<keyword evidence="1 2" id="KW-0238">DNA-binding</keyword>
<feature type="domain" description="HTH tetR-type" evidence="3">
    <location>
        <begin position="22"/>
        <end position="82"/>
    </location>
</feature>
<dbReference type="SUPFAM" id="SSF48498">
    <property type="entry name" value="Tetracyclin repressor-like, C-terminal domain"/>
    <property type="match status" value="1"/>
</dbReference>
<dbReference type="InterPro" id="IPR001647">
    <property type="entry name" value="HTH_TetR"/>
</dbReference>
<keyword evidence="5" id="KW-1185">Reference proteome</keyword>
<protein>
    <submittedName>
        <fullName evidence="4">TetR/AcrR family transcriptional regulator</fullName>
    </submittedName>
</protein>
<dbReference type="PANTHER" id="PTHR43479">
    <property type="entry name" value="ACREF/ENVCD OPERON REPRESSOR-RELATED"/>
    <property type="match status" value="1"/>
</dbReference>
<dbReference type="InterPro" id="IPR009057">
    <property type="entry name" value="Homeodomain-like_sf"/>
</dbReference>
<dbReference type="EMBL" id="CP034549">
    <property type="protein sequence ID" value="AZQ45071.1"/>
    <property type="molecule type" value="Genomic_DNA"/>
</dbReference>
<feature type="DNA-binding region" description="H-T-H motif" evidence="2">
    <location>
        <begin position="45"/>
        <end position="64"/>
    </location>
</feature>
<organism evidence="4 5">
    <name type="scientific">Nonlabens ponticola</name>
    <dbReference type="NCBI Taxonomy" id="2496866"/>
    <lineage>
        <taxon>Bacteria</taxon>
        <taxon>Pseudomonadati</taxon>
        <taxon>Bacteroidota</taxon>
        <taxon>Flavobacteriia</taxon>
        <taxon>Flavobacteriales</taxon>
        <taxon>Flavobacteriaceae</taxon>
        <taxon>Nonlabens</taxon>
    </lineage>
</organism>
<dbReference type="Pfam" id="PF17932">
    <property type="entry name" value="TetR_C_24"/>
    <property type="match status" value="1"/>
</dbReference>
<dbReference type="GO" id="GO:0003677">
    <property type="term" value="F:DNA binding"/>
    <property type="evidence" value="ECO:0007669"/>
    <property type="project" value="UniProtKB-UniRule"/>
</dbReference>
<dbReference type="Gene3D" id="1.10.357.10">
    <property type="entry name" value="Tetracycline Repressor, domain 2"/>
    <property type="match status" value="1"/>
</dbReference>
<dbReference type="InterPro" id="IPR050624">
    <property type="entry name" value="HTH-type_Tx_Regulator"/>
</dbReference>
<evidence type="ECO:0000256" key="2">
    <source>
        <dbReference type="PROSITE-ProRule" id="PRU00335"/>
    </source>
</evidence>
<evidence type="ECO:0000313" key="5">
    <source>
        <dbReference type="Proteomes" id="UP000279600"/>
    </source>
</evidence>
<gene>
    <name evidence="4" type="ORF">EJ995_12830</name>
</gene>
<accession>A0A3S9N0Q3</accession>
<dbReference type="KEGG" id="noj:EJ995_12830"/>
<dbReference type="InterPro" id="IPR041490">
    <property type="entry name" value="KstR2_TetR_C"/>
</dbReference>
<dbReference type="OrthoDB" id="9814200at2"/>